<evidence type="ECO:0000259" key="7">
    <source>
        <dbReference type="Pfam" id="PF24986"/>
    </source>
</evidence>
<dbReference type="InterPro" id="IPR002676">
    <property type="entry name" value="RimM_N"/>
</dbReference>
<dbReference type="SUPFAM" id="SSF50346">
    <property type="entry name" value="PRC-barrel domain"/>
    <property type="match status" value="1"/>
</dbReference>
<dbReference type="Pfam" id="PF01782">
    <property type="entry name" value="RimM"/>
    <property type="match status" value="1"/>
</dbReference>
<dbReference type="NCBIfam" id="TIGR02273">
    <property type="entry name" value="16S_RimM"/>
    <property type="match status" value="1"/>
</dbReference>
<comment type="similarity">
    <text evidence="5">Belongs to the RimM family.</text>
</comment>
<proteinExistence type="inferred from homology"/>
<dbReference type="InterPro" id="IPR011033">
    <property type="entry name" value="PRC_barrel-like_sf"/>
</dbReference>
<dbReference type="InterPro" id="IPR056792">
    <property type="entry name" value="PRC_RimM"/>
</dbReference>
<dbReference type="STRING" id="1503.CLPU_5c00930"/>
<feature type="domain" description="Ribosome maturation factor RimM PRC barrel" evidence="7">
    <location>
        <begin position="99"/>
        <end position="164"/>
    </location>
</feature>
<evidence type="ECO:0000259" key="6">
    <source>
        <dbReference type="Pfam" id="PF01782"/>
    </source>
</evidence>
<dbReference type="InterPro" id="IPR011961">
    <property type="entry name" value="RimM"/>
</dbReference>
<dbReference type="Gene3D" id="2.40.30.60">
    <property type="entry name" value="RimM"/>
    <property type="match status" value="1"/>
</dbReference>
<sequence length="165" mass="18976">MDNYIQVGKIVNTHGVKGDIKILPLTDDMTRFEKLKSVFVGEEKLEIEISKVWYNKGFVMLRFKGYDDINKVIKFKDLLLYIDKKDAVDLPKDSYFIYEIIGIKVYTSEGEYLGEIKDVLQPGANDVYVVKEGSNEYLIPAIKDVVKSIDIDEKKMIIELLEGLI</sequence>
<evidence type="ECO:0000313" key="9">
    <source>
        <dbReference type="Proteomes" id="UP000037267"/>
    </source>
</evidence>
<dbReference type="PANTHER" id="PTHR33692">
    <property type="entry name" value="RIBOSOME MATURATION FACTOR RIMM"/>
    <property type="match status" value="1"/>
</dbReference>
<reference evidence="9" key="1">
    <citation type="submission" date="2015-07" db="EMBL/GenBank/DDBJ databases">
        <title>Draft genome sequence of the purine-degrading Gottschalkia purinilyticum DSM 1384 (formerly Clostridium purinilyticum).</title>
        <authorList>
            <person name="Poehlein A."/>
            <person name="Schiel-Bengelsdorf B."/>
            <person name="Bengelsdorf F.R."/>
            <person name="Daniel R."/>
            <person name="Duerre P."/>
        </authorList>
    </citation>
    <scope>NUCLEOTIDE SEQUENCE [LARGE SCALE GENOMIC DNA]</scope>
    <source>
        <strain evidence="9">DSM 1384</strain>
    </source>
</reference>
<dbReference type="GO" id="GO:0005840">
    <property type="term" value="C:ribosome"/>
    <property type="evidence" value="ECO:0007669"/>
    <property type="project" value="InterPro"/>
</dbReference>
<dbReference type="Gene3D" id="2.30.30.240">
    <property type="entry name" value="PRC-barrel domain"/>
    <property type="match status" value="1"/>
</dbReference>
<keyword evidence="1 5" id="KW-0963">Cytoplasm</keyword>
<evidence type="ECO:0000256" key="2">
    <source>
        <dbReference type="ARBA" id="ARBA00022517"/>
    </source>
</evidence>
<dbReference type="HAMAP" id="MF_00014">
    <property type="entry name" value="Ribosome_mat_RimM"/>
    <property type="match status" value="1"/>
</dbReference>
<keyword evidence="2 5" id="KW-0690">Ribosome biogenesis</keyword>
<evidence type="ECO:0000313" key="8">
    <source>
        <dbReference type="EMBL" id="KNF08786.1"/>
    </source>
</evidence>
<comment type="domain">
    <text evidence="5">The PRC barrel domain binds ribosomal protein uS19.</text>
</comment>
<dbReference type="Proteomes" id="UP000037267">
    <property type="component" value="Unassembled WGS sequence"/>
</dbReference>
<dbReference type="PATRIC" id="fig|1503.3.peg.2617"/>
<evidence type="ECO:0000256" key="1">
    <source>
        <dbReference type="ARBA" id="ARBA00022490"/>
    </source>
</evidence>
<dbReference type="RefSeq" id="WP_050354886.1">
    <property type="nucleotide sequence ID" value="NZ_LGSS01000005.1"/>
</dbReference>
<dbReference type="Pfam" id="PF24986">
    <property type="entry name" value="PRC_RimM"/>
    <property type="match status" value="1"/>
</dbReference>
<evidence type="ECO:0000256" key="3">
    <source>
        <dbReference type="ARBA" id="ARBA00022552"/>
    </source>
</evidence>
<dbReference type="PANTHER" id="PTHR33692:SF1">
    <property type="entry name" value="RIBOSOME MATURATION FACTOR RIMM"/>
    <property type="match status" value="1"/>
</dbReference>
<organism evidence="8 9">
    <name type="scientific">Gottschalkia purinilytica</name>
    <name type="common">Clostridium purinilyticum</name>
    <dbReference type="NCBI Taxonomy" id="1503"/>
    <lineage>
        <taxon>Bacteria</taxon>
        <taxon>Bacillati</taxon>
        <taxon>Bacillota</taxon>
        <taxon>Tissierellia</taxon>
        <taxon>Tissierellales</taxon>
        <taxon>Gottschalkiaceae</taxon>
        <taxon>Gottschalkia</taxon>
    </lineage>
</organism>
<accession>A0A0L0WBC3</accession>
<dbReference type="InterPro" id="IPR009000">
    <property type="entry name" value="Transl_B-barrel_sf"/>
</dbReference>
<dbReference type="InterPro" id="IPR036976">
    <property type="entry name" value="RimM_N_sf"/>
</dbReference>
<dbReference type="SUPFAM" id="SSF50447">
    <property type="entry name" value="Translation proteins"/>
    <property type="match status" value="1"/>
</dbReference>
<feature type="domain" description="RimM N-terminal" evidence="6">
    <location>
        <begin position="6"/>
        <end position="85"/>
    </location>
</feature>
<comment type="caution">
    <text evidence="8">The sequence shown here is derived from an EMBL/GenBank/DDBJ whole genome shotgun (WGS) entry which is preliminary data.</text>
</comment>
<dbReference type="EMBL" id="LGSS01000005">
    <property type="protein sequence ID" value="KNF08786.1"/>
    <property type="molecule type" value="Genomic_DNA"/>
</dbReference>
<dbReference type="OrthoDB" id="9810331at2"/>
<protein>
    <recommendedName>
        <fullName evidence="5">Ribosome maturation factor RimM</fullName>
    </recommendedName>
</protein>
<comment type="subunit">
    <text evidence="5">Binds ribosomal protein uS19.</text>
</comment>
<name>A0A0L0WBC3_GOTPU</name>
<dbReference type="GO" id="GO:0005737">
    <property type="term" value="C:cytoplasm"/>
    <property type="evidence" value="ECO:0007669"/>
    <property type="project" value="UniProtKB-SubCell"/>
</dbReference>
<comment type="subcellular location">
    <subcellularLocation>
        <location evidence="5">Cytoplasm</location>
    </subcellularLocation>
</comment>
<keyword evidence="4 5" id="KW-0143">Chaperone</keyword>
<dbReference type="GO" id="GO:0043022">
    <property type="term" value="F:ribosome binding"/>
    <property type="evidence" value="ECO:0007669"/>
    <property type="project" value="InterPro"/>
</dbReference>
<dbReference type="GO" id="GO:0006364">
    <property type="term" value="P:rRNA processing"/>
    <property type="evidence" value="ECO:0007669"/>
    <property type="project" value="UniProtKB-UniRule"/>
</dbReference>
<dbReference type="AlphaFoldDB" id="A0A0L0WBC3"/>
<evidence type="ECO:0000256" key="5">
    <source>
        <dbReference type="HAMAP-Rule" id="MF_00014"/>
    </source>
</evidence>
<evidence type="ECO:0000256" key="4">
    <source>
        <dbReference type="ARBA" id="ARBA00023186"/>
    </source>
</evidence>
<keyword evidence="3 5" id="KW-0698">rRNA processing</keyword>
<keyword evidence="9" id="KW-1185">Reference proteome</keyword>
<gene>
    <name evidence="5 8" type="primary">rimM</name>
    <name evidence="8" type="ORF">CLPU_5c00930</name>
</gene>
<dbReference type="GO" id="GO:0042274">
    <property type="term" value="P:ribosomal small subunit biogenesis"/>
    <property type="evidence" value="ECO:0007669"/>
    <property type="project" value="UniProtKB-UniRule"/>
</dbReference>
<comment type="function">
    <text evidence="5">An accessory protein needed during the final step in the assembly of 30S ribosomal subunit, possibly for assembly of the head region. Essential for efficient processing of 16S rRNA. May be needed both before and after RbfA during the maturation of 16S rRNA. It has affinity for free ribosomal 30S subunits but not for 70S ribosomes.</text>
</comment>